<dbReference type="Proteomes" id="UP000887561">
    <property type="component" value="Unplaced"/>
</dbReference>
<evidence type="ECO:0000256" key="1">
    <source>
        <dbReference type="SAM" id="MobiDB-lite"/>
    </source>
</evidence>
<reference evidence="4" key="1">
    <citation type="submission" date="2022-11" db="UniProtKB">
        <authorList>
            <consortium name="WormBaseParasite"/>
        </authorList>
    </citation>
    <scope>IDENTIFICATION</scope>
</reference>
<dbReference type="WBParaSite" id="scaffold19224_cov183.g19162">
    <property type="protein sequence ID" value="scaffold19224_cov183.g19162"/>
    <property type="gene ID" value="scaffold19224_cov183.g19162"/>
</dbReference>
<keyword evidence="2" id="KW-0812">Transmembrane</keyword>
<name>A0A915LXJ3_MELJA</name>
<keyword evidence="3" id="KW-1185">Reference proteome</keyword>
<proteinExistence type="predicted"/>
<keyword evidence="2" id="KW-0472">Membrane</keyword>
<evidence type="ECO:0000256" key="2">
    <source>
        <dbReference type="SAM" id="Phobius"/>
    </source>
</evidence>
<evidence type="ECO:0000313" key="3">
    <source>
        <dbReference type="Proteomes" id="UP000887561"/>
    </source>
</evidence>
<organism evidence="3 4">
    <name type="scientific">Meloidogyne javanica</name>
    <name type="common">Root-knot nematode worm</name>
    <dbReference type="NCBI Taxonomy" id="6303"/>
    <lineage>
        <taxon>Eukaryota</taxon>
        <taxon>Metazoa</taxon>
        <taxon>Ecdysozoa</taxon>
        <taxon>Nematoda</taxon>
        <taxon>Chromadorea</taxon>
        <taxon>Rhabditida</taxon>
        <taxon>Tylenchina</taxon>
        <taxon>Tylenchomorpha</taxon>
        <taxon>Tylenchoidea</taxon>
        <taxon>Meloidogynidae</taxon>
        <taxon>Meloidogyninae</taxon>
        <taxon>Meloidogyne</taxon>
        <taxon>Meloidogyne incognita group</taxon>
    </lineage>
</organism>
<accession>A0A915LXJ3</accession>
<dbReference type="AlphaFoldDB" id="A0A915LXJ3"/>
<keyword evidence="2" id="KW-1133">Transmembrane helix</keyword>
<protein>
    <submittedName>
        <fullName evidence="4">Uncharacterized protein</fullName>
    </submittedName>
</protein>
<feature type="transmembrane region" description="Helical" evidence="2">
    <location>
        <begin position="129"/>
        <end position="154"/>
    </location>
</feature>
<evidence type="ECO:0000313" key="4">
    <source>
        <dbReference type="WBParaSite" id="scaffold19224_cov183.g19162"/>
    </source>
</evidence>
<feature type="region of interest" description="Disordered" evidence="1">
    <location>
        <begin position="1"/>
        <end position="30"/>
    </location>
</feature>
<feature type="compositionally biased region" description="Low complexity" evidence="1">
    <location>
        <begin position="14"/>
        <end position="30"/>
    </location>
</feature>
<sequence>MYSNNVGYRKSVSETDSSSETSSNTSSNLSSVVLARQQELPFSYDTETGAGPSMAQADWNNNNRFDRNREATVFPVFTPAPRQPHQSMGGGGVGINSHPVGSGIRQQQQRQNESLHHQVTFSEAPNYKIIYLVALIIVTLLLISLIVIIVVLLATKRGNFFIFFVA</sequence>